<evidence type="ECO:0000313" key="2">
    <source>
        <dbReference type="EMBL" id="KAJ8468691.1"/>
    </source>
</evidence>
<feature type="region of interest" description="Disordered" evidence="1">
    <location>
        <begin position="50"/>
        <end position="75"/>
    </location>
</feature>
<reference evidence="2" key="1">
    <citation type="submission" date="2022-11" db="EMBL/GenBank/DDBJ databases">
        <title>Genome Sequence of Cubamyces cubensis.</title>
        <authorList>
            <person name="Buettner E."/>
        </authorList>
    </citation>
    <scope>NUCLEOTIDE SEQUENCE</scope>
    <source>
        <strain evidence="2">MPL-01</strain>
    </source>
</reference>
<dbReference type="Proteomes" id="UP001215151">
    <property type="component" value="Unassembled WGS sequence"/>
</dbReference>
<dbReference type="AlphaFoldDB" id="A0AAD7TLB5"/>
<keyword evidence="3" id="KW-1185">Reference proteome</keyword>
<organism evidence="2 3">
    <name type="scientific">Trametes cubensis</name>
    <dbReference type="NCBI Taxonomy" id="1111947"/>
    <lineage>
        <taxon>Eukaryota</taxon>
        <taxon>Fungi</taxon>
        <taxon>Dikarya</taxon>
        <taxon>Basidiomycota</taxon>
        <taxon>Agaricomycotina</taxon>
        <taxon>Agaricomycetes</taxon>
        <taxon>Polyporales</taxon>
        <taxon>Polyporaceae</taxon>
        <taxon>Trametes</taxon>
    </lineage>
</organism>
<evidence type="ECO:0000256" key="1">
    <source>
        <dbReference type="SAM" id="MobiDB-lite"/>
    </source>
</evidence>
<gene>
    <name evidence="2" type="ORF">ONZ51_g9483</name>
</gene>
<evidence type="ECO:0000313" key="3">
    <source>
        <dbReference type="Proteomes" id="UP001215151"/>
    </source>
</evidence>
<comment type="caution">
    <text evidence="2">The sequence shown here is derived from an EMBL/GenBank/DDBJ whole genome shotgun (WGS) entry which is preliminary data.</text>
</comment>
<name>A0AAD7TLB5_9APHY</name>
<dbReference type="EMBL" id="JAPEVG010000325">
    <property type="protein sequence ID" value="KAJ8468691.1"/>
    <property type="molecule type" value="Genomic_DNA"/>
</dbReference>
<protein>
    <submittedName>
        <fullName evidence="2">Uncharacterized protein</fullName>
    </submittedName>
</protein>
<accession>A0AAD7TLB5</accession>
<sequence>MTALGAEMMLHDLSTRLTEFATPYPCDCSVRPHGDAFAAKAQQIPRLRLSTSSVSDPTAERLRSNKASANLTSETDESSVPVINAAVVWYP</sequence>
<proteinExistence type="predicted"/>